<dbReference type="InParanoid" id="A0A0C3DXZ0"/>
<evidence type="ECO:0000313" key="2">
    <source>
        <dbReference type="Proteomes" id="UP000053989"/>
    </source>
</evidence>
<dbReference type="HOGENOM" id="CLU_2543944_0_0_1"/>
<evidence type="ECO:0000313" key="1">
    <source>
        <dbReference type="EMBL" id="KIM61034.1"/>
    </source>
</evidence>
<name>A0A0C3DXZ0_9AGAM</name>
<dbReference type="AlphaFoldDB" id="A0A0C3DXZ0"/>
<proteinExistence type="predicted"/>
<reference evidence="1 2" key="1">
    <citation type="submission" date="2014-04" db="EMBL/GenBank/DDBJ databases">
        <authorList>
            <consortium name="DOE Joint Genome Institute"/>
            <person name="Kuo A."/>
            <person name="Kohler A."/>
            <person name="Nagy L.G."/>
            <person name="Floudas D."/>
            <person name="Copeland A."/>
            <person name="Barry K.W."/>
            <person name="Cichocki N."/>
            <person name="Veneault-Fourrey C."/>
            <person name="LaButti K."/>
            <person name="Lindquist E.A."/>
            <person name="Lipzen A."/>
            <person name="Lundell T."/>
            <person name="Morin E."/>
            <person name="Murat C."/>
            <person name="Sun H."/>
            <person name="Tunlid A."/>
            <person name="Henrissat B."/>
            <person name="Grigoriev I.V."/>
            <person name="Hibbett D.S."/>
            <person name="Martin F."/>
            <person name="Nordberg H.P."/>
            <person name="Cantor M.N."/>
            <person name="Hua S.X."/>
        </authorList>
    </citation>
    <scope>NUCLEOTIDE SEQUENCE [LARGE SCALE GENOMIC DNA]</scope>
    <source>
        <strain evidence="1 2">Foug A</strain>
    </source>
</reference>
<dbReference type="EMBL" id="KN822056">
    <property type="protein sequence ID" value="KIM61034.1"/>
    <property type="molecule type" value="Genomic_DNA"/>
</dbReference>
<dbReference type="Proteomes" id="UP000053989">
    <property type="component" value="Unassembled WGS sequence"/>
</dbReference>
<reference evidence="2" key="2">
    <citation type="submission" date="2015-01" db="EMBL/GenBank/DDBJ databases">
        <title>Evolutionary Origins and Diversification of the Mycorrhizal Mutualists.</title>
        <authorList>
            <consortium name="DOE Joint Genome Institute"/>
            <consortium name="Mycorrhizal Genomics Consortium"/>
            <person name="Kohler A."/>
            <person name="Kuo A."/>
            <person name="Nagy L.G."/>
            <person name="Floudas D."/>
            <person name="Copeland A."/>
            <person name="Barry K.W."/>
            <person name="Cichocki N."/>
            <person name="Veneault-Fourrey C."/>
            <person name="LaButti K."/>
            <person name="Lindquist E.A."/>
            <person name="Lipzen A."/>
            <person name="Lundell T."/>
            <person name="Morin E."/>
            <person name="Murat C."/>
            <person name="Riley R."/>
            <person name="Ohm R."/>
            <person name="Sun H."/>
            <person name="Tunlid A."/>
            <person name="Henrissat B."/>
            <person name="Grigoriev I.V."/>
            <person name="Hibbett D.S."/>
            <person name="Martin F."/>
        </authorList>
    </citation>
    <scope>NUCLEOTIDE SEQUENCE [LARGE SCALE GENOMIC DNA]</scope>
    <source>
        <strain evidence="2">Foug A</strain>
    </source>
</reference>
<accession>A0A0C3DXZ0</accession>
<keyword evidence="2" id="KW-1185">Reference proteome</keyword>
<gene>
    <name evidence="1" type="ORF">SCLCIDRAFT_1216345</name>
</gene>
<protein>
    <submittedName>
        <fullName evidence="1">Uncharacterized protein</fullName>
    </submittedName>
</protein>
<organism evidence="1 2">
    <name type="scientific">Scleroderma citrinum Foug A</name>
    <dbReference type="NCBI Taxonomy" id="1036808"/>
    <lineage>
        <taxon>Eukaryota</taxon>
        <taxon>Fungi</taxon>
        <taxon>Dikarya</taxon>
        <taxon>Basidiomycota</taxon>
        <taxon>Agaricomycotina</taxon>
        <taxon>Agaricomycetes</taxon>
        <taxon>Agaricomycetidae</taxon>
        <taxon>Boletales</taxon>
        <taxon>Sclerodermatineae</taxon>
        <taxon>Sclerodermataceae</taxon>
        <taxon>Scleroderma</taxon>
    </lineage>
</organism>
<sequence>MSHATGCADIAEGLTGRDDAQMKSDSAMKCRGRCNPRERLEYTARRVKRLRNPYDRIQRVHGCTKRHGQHKTTANTYKKVRAC</sequence>